<dbReference type="EMBL" id="OX451739">
    <property type="protein sequence ID" value="CAI8611143.1"/>
    <property type="molecule type" value="Genomic_DNA"/>
</dbReference>
<dbReference type="Proteomes" id="UP001157006">
    <property type="component" value="Chromosome 4"/>
</dbReference>
<feature type="compositionally biased region" description="Basic residues" evidence="1">
    <location>
        <begin position="111"/>
        <end position="130"/>
    </location>
</feature>
<evidence type="ECO:0000256" key="1">
    <source>
        <dbReference type="SAM" id="MobiDB-lite"/>
    </source>
</evidence>
<proteinExistence type="predicted"/>
<keyword evidence="3" id="KW-1185">Reference proteome</keyword>
<feature type="region of interest" description="Disordered" evidence="1">
    <location>
        <begin position="103"/>
        <end position="130"/>
    </location>
</feature>
<dbReference type="AlphaFoldDB" id="A0AAV1AP83"/>
<gene>
    <name evidence="2" type="ORF">VFH_IV215720</name>
</gene>
<evidence type="ECO:0000313" key="3">
    <source>
        <dbReference type="Proteomes" id="UP001157006"/>
    </source>
</evidence>
<protein>
    <submittedName>
        <fullName evidence="2">Uncharacterized protein</fullName>
    </submittedName>
</protein>
<reference evidence="2 3" key="1">
    <citation type="submission" date="2023-01" db="EMBL/GenBank/DDBJ databases">
        <authorList>
            <person name="Kreplak J."/>
        </authorList>
    </citation>
    <scope>NUCLEOTIDE SEQUENCE [LARGE SCALE GENOMIC DNA]</scope>
</reference>
<sequence>MSYQPNLVAREFGLSQLLPPSLFSHPGDIVWVGRQLTAYDHQACLRLHKATQALDLPVFPFEHSFYTSELFDQWWSQFQAQNILVPIFLQRLADAFKVLDTPKPIPAPTPRKQKHSSLGKAKKTRSHIFY</sequence>
<organism evidence="2 3">
    <name type="scientific">Vicia faba</name>
    <name type="common">Broad bean</name>
    <name type="synonym">Faba vulgaris</name>
    <dbReference type="NCBI Taxonomy" id="3906"/>
    <lineage>
        <taxon>Eukaryota</taxon>
        <taxon>Viridiplantae</taxon>
        <taxon>Streptophyta</taxon>
        <taxon>Embryophyta</taxon>
        <taxon>Tracheophyta</taxon>
        <taxon>Spermatophyta</taxon>
        <taxon>Magnoliopsida</taxon>
        <taxon>eudicotyledons</taxon>
        <taxon>Gunneridae</taxon>
        <taxon>Pentapetalae</taxon>
        <taxon>rosids</taxon>
        <taxon>fabids</taxon>
        <taxon>Fabales</taxon>
        <taxon>Fabaceae</taxon>
        <taxon>Papilionoideae</taxon>
        <taxon>50 kb inversion clade</taxon>
        <taxon>NPAAA clade</taxon>
        <taxon>Hologalegina</taxon>
        <taxon>IRL clade</taxon>
        <taxon>Fabeae</taxon>
        <taxon>Vicia</taxon>
    </lineage>
</organism>
<name>A0AAV1AP83_VICFA</name>
<accession>A0AAV1AP83</accession>
<evidence type="ECO:0000313" key="2">
    <source>
        <dbReference type="EMBL" id="CAI8611143.1"/>
    </source>
</evidence>